<dbReference type="RefSeq" id="WP_152202722.1">
    <property type="nucleotide sequence ID" value="NZ_VUKF01000017.1"/>
</dbReference>
<evidence type="ECO:0000259" key="3">
    <source>
        <dbReference type="SMART" id="SM00943"/>
    </source>
</evidence>
<dbReference type="InterPro" id="IPR015330">
    <property type="entry name" value="DNA_primase/pol_bifunc_N"/>
</dbReference>
<dbReference type="OrthoDB" id="3218228at2"/>
<dbReference type="SUPFAM" id="SSF56747">
    <property type="entry name" value="Prim-pol domain"/>
    <property type="match status" value="1"/>
</dbReference>
<dbReference type="EMBL" id="WHJE01000011">
    <property type="protein sequence ID" value="KAE8765393.1"/>
    <property type="molecule type" value="Genomic_DNA"/>
</dbReference>
<evidence type="ECO:0000256" key="1">
    <source>
        <dbReference type="SAM" id="MobiDB-lite"/>
    </source>
</evidence>
<feature type="region of interest" description="Disordered" evidence="1">
    <location>
        <begin position="281"/>
        <end position="302"/>
    </location>
</feature>
<feature type="region of interest" description="Disordered" evidence="1">
    <location>
        <begin position="191"/>
        <end position="213"/>
    </location>
</feature>
<organism evidence="4 5">
    <name type="scientific">Georgenia thermotolerans</name>
    <dbReference type="NCBI Taxonomy" id="527326"/>
    <lineage>
        <taxon>Bacteria</taxon>
        <taxon>Bacillati</taxon>
        <taxon>Actinomycetota</taxon>
        <taxon>Actinomycetes</taxon>
        <taxon>Micrococcales</taxon>
        <taxon>Bogoriellaceae</taxon>
        <taxon>Georgenia</taxon>
    </lineage>
</organism>
<protein>
    <submittedName>
        <fullName evidence="4">DNA replication protein</fullName>
    </submittedName>
</protein>
<keyword evidence="5" id="KW-1185">Reference proteome</keyword>
<evidence type="ECO:0000313" key="4">
    <source>
        <dbReference type="EMBL" id="KAE8765393.1"/>
    </source>
</evidence>
<evidence type="ECO:0000313" key="5">
    <source>
        <dbReference type="Proteomes" id="UP000451860"/>
    </source>
</evidence>
<dbReference type="Pfam" id="PF09250">
    <property type="entry name" value="Prim-Pol"/>
    <property type="match status" value="1"/>
</dbReference>
<evidence type="ECO:0000259" key="2">
    <source>
        <dbReference type="SMART" id="SM00942"/>
    </source>
</evidence>
<dbReference type="SMART" id="SM00942">
    <property type="entry name" value="PriCT_1"/>
    <property type="match status" value="1"/>
</dbReference>
<dbReference type="AlphaFoldDB" id="A0A7J5UTA1"/>
<feature type="domain" description="Primase C-terminal 1" evidence="2">
    <location>
        <begin position="218"/>
        <end position="281"/>
    </location>
</feature>
<accession>A0A7J5UTA1</accession>
<dbReference type="Proteomes" id="UP000451860">
    <property type="component" value="Unassembled WGS sequence"/>
</dbReference>
<dbReference type="CDD" id="cd04859">
    <property type="entry name" value="Prim_Pol"/>
    <property type="match status" value="1"/>
</dbReference>
<dbReference type="InterPro" id="IPR014820">
    <property type="entry name" value="PriCT_1"/>
</dbReference>
<sequence>MDSQIAPAHWAPEAMVVAARAPSPASAALDLARAGVPVFPCVSGAKQPLTRRGFLDASPDAGQVAVWWRRWPDANLGLPTGTVSGVDVVDVDAKASGSGFRAFRRALSAQLATGWAWMVRTPSGGLHAYYPHPGGTEQRSWASPGTHVDFRGDGGYVIAPPSRVFVDGTARLYVLAAVAQQAPRPVDAGALRSFLEPPRPPSPARSAPVGTRPPERLASWLAAQPEGGRNDALFWAACRMVEEGHDHASTSGLLGPAALQAGLGEREIAATIKSAFKHTSPLITQPTGGEGRRPFPPETVTL</sequence>
<reference evidence="4 5" key="1">
    <citation type="submission" date="2019-10" db="EMBL/GenBank/DDBJ databases">
        <title>Georgenia wutianyii sp. nov. and Georgenia yuyongxinii sp. nov. isolated from plateau pika (Ochotona curzoniae) in the Qinghai-Tibet plateau of China.</title>
        <authorList>
            <person name="Tian Z."/>
        </authorList>
    </citation>
    <scope>NUCLEOTIDE SEQUENCE [LARGE SCALE GENOMIC DNA]</scope>
    <source>
        <strain evidence="4 5">DSM 21501</strain>
    </source>
</reference>
<dbReference type="SMART" id="SM00943">
    <property type="entry name" value="Prim-Pol"/>
    <property type="match status" value="1"/>
</dbReference>
<proteinExistence type="predicted"/>
<gene>
    <name evidence="4" type="ORF">GB883_04335</name>
</gene>
<name>A0A7J5UTA1_9MICO</name>
<dbReference type="Pfam" id="PF08708">
    <property type="entry name" value="PriCT_1"/>
    <property type="match status" value="1"/>
</dbReference>
<comment type="caution">
    <text evidence="4">The sequence shown here is derived from an EMBL/GenBank/DDBJ whole genome shotgun (WGS) entry which is preliminary data.</text>
</comment>
<feature type="domain" description="DNA primase/polymerase bifunctional N-terminal" evidence="3">
    <location>
        <begin position="28"/>
        <end position="195"/>
    </location>
</feature>